<dbReference type="Gene3D" id="1.10.287.110">
    <property type="entry name" value="DnaJ domain"/>
    <property type="match status" value="1"/>
</dbReference>
<evidence type="ECO:0000259" key="8">
    <source>
        <dbReference type="PROSITE" id="PS51074"/>
    </source>
</evidence>
<keyword evidence="4" id="KW-0479">Metal-binding</keyword>
<evidence type="ECO:0000256" key="2">
    <source>
        <dbReference type="ARBA" id="ARBA00006169"/>
    </source>
</evidence>
<dbReference type="Gene3D" id="3.10.660.10">
    <property type="entry name" value="DPH Zinc finger"/>
    <property type="match status" value="1"/>
</dbReference>
<dbReference type="PROSITE" id="PS51074">
    <property type="entry name" value="DPH_MB"/>
    <property type="match status" value="1"/>
</dbReference>
<reference evidence="10" key="1">
    <citation type="journal article" date="2013" name="Genome Announc.">
        <title>Draft genome sequence of the grapevine dieback fungus Eutypa lata UCR-EL1.</title>
        <authorList>
            <person name="Blanco-Ulate B."/>
            <person name="Rolshausen P.E."/>
            <person name="Cantu D."/>
        </authorList>
    </citation>
    <scope>NUCLEOTIDE SEQUENCE [LARGE SCALE GENOMIC DNA]</scope>
    <source>
        <strain evidence="10">UCR-EL1</strain>
    </source>
</reference>
<dbReference type="GO" id="GO:0005762">
    <property type="term" value="C:mitochondrial large ribosomal subunit"/>
    <property type="evidence" value="ECO:0007669"/>
    <property type="project" value="InterPro"/>
</dbReference>
<sequence>MASATSARYIELAKALHPRLQRFFAKYPPTQILPSTTRTNTEAATAAAATAGDGGVASTTPPVNPFLPYKHSVTGKWQDPVFSLRRQAELVKLAREQGVEELLPFTTKGTEEQIRQRVEFGLRVRGTGVGQKVKGHLHERMLAAKYVLIVAIFPCSDLTWDGEEENGYARDAEIGQGVAEGGEEQVVEISAMSHYFNDIGCGGGRPTHYEILSITPKHLEGQSDPSQAKVIKKAYHRALLRHHPDKANASNSRSSSTGTGPSRESHSKSKPSKPQSSSSSTTTTTTTTTYTVDQIQEAYSVLSDSKRRTEYNRTLFQKTTHNNNNNNNSTSSSHSNSNNSSSGKSTTAATWSFRTGVETVDLDDLGFDERTGVYYRSCRCGNARGYRFEDADLEECEGEGVLMVECLDCSLWLRVLFAPAGDDGDVDNHDEEEKTVVNNNNNNHHHQPNNNREVASGERSGGGETSRGFKFNWSFSWGVSVGGSASASTSASSAARRIGN</sequence>
<protein>
    <recommendedName>
        <fullName evidence="3">Diphthamide biosynthesis protein 4</fullName>
    </recommendedName>
</protein>
<dbReference type="Pfam" id="PF05207">
    <property type="entry name" value="Zn_ribbon_CSL"/>
    <property type="match status" value="1"/>
</dbReference>
<dbReference type="STRING" id="1287681.M7TYE7"/>
<dbReference type="SMART" id="SM00271">
    <property type="entry name" value="DnaJ"/>
    <property type="match status" value="1"/>
</dbReference>
<dbReference type="AlphaFoldDB" id="M7TYE7"/>
<feature type="region of interest" description="Disordered" evidence="6">
    <location>
        <begin position="316"/>
        <end position="347"/>
    </location>
</feature>
<dbReference type="Pfam" id="PF18126">
    <property type="entry name" value="Mitoc_mL59"/>
    <property type="match status" value="1"/>
</dbReference>
<comment type="function">
    <text evidence="1">Required for the first step of diphthamide biosynthesis, the transfer of 3-amino-3-carboxypropyl from S-adenosyl-L-methionine to a histidine residue. Diphthamide is a post-translational modification of histidine which occurs in elongation factor 2.</text>
</comment>
<feature type="compositionally biased region" description="Low complexity" evidence="6">
    <location>
        <begin position="272"/>
        <end position="286"/>
    </location>
</feature>
<dbReference type="KEGG" id="ela:UCREL1_1246"/>
<dbReference type="InterPro" id="IPR007872">
    <property type="entry name" value="DPH_MB_dom"/>
</dbReference>
<dbReference type="GO" id="GO:0003735">
    <property type="term" value="F:structural constituent of ribosome"/>
    <property type="evidence" value="ECO:0007669"/>
    <property type="project" value="InterPro"/>
</dbReference>
<evidence type="ECO:0000256" key="5">
    <source>
        <dbReference type="ARBA" id="ARBA00023004"/>
    </source>
</evidence>
<organism evidence="9 10">
    <name type="scientific">Eutypa lata (strain UCR-EL1)</name>
    <name type="common">Grapevine dieback disease fungus</name>
    <name type="synonym">Eutypa armeniacae</name>
    <dbReference type="NCBI Taxonomy" id="1287681"/>
    <lineage>
        <taxon>Eukaryota</taxon>
        <taxon>Fungi</taxon>
        <taxon>Dikarya</taxon>
        <taxon>Ascomycota</taxon>
        <taxon>Pezizomycotina</taxon>
        <taxon>Sordariomycetes</taxon>
        <taxon>Xylariomycetidae</taxon>
        <taxon>Xylariales</taxon>
        <taxon>Diatrypaceae</taxon>
        <taxon>Eutypa</taxon>
    </lineage>
</organism>
<dbReference type="PANTHER" id="PTHR28041">
    <property type="entry name" value="54S RIBOSOMAL PROTEIN L25, MITOCHONDRIAL"/>
    <property type="match status" value="1"/>
</dbReference>
<evidence type="ECO:0000256" key="1">
    <source>
        <dbReference type="ARBA" id="ARBA00003474"/>
    </source>
</evidence>
<dbReference type="InterPro" id="IPR036869">
    <property type="entry name" value="J_dom_sf"/>
</dbReference>
<feature type="domain" description="DPH-type MB" evidence="8">
    <location>
        <begin position="356"/>
        <end position="418"/>
    </location>
</feature>
<proteinExistence type="inferred from homology"/>
<evidence type="ECO:0000313" key="9">
    <source>
        <dbReference type="EMBL" id="EMR71700.1"/>
    </source>
</evidence>
<dbReference type="InterPro" id="IPR001623">
    <property type="entry name" value="DnaJ_domain"/>
</dbReference>
<evidence type="ECO:0000313" key="10">
    <source>
        <dbReference type="Proteomes" id="UP000012174"/>
    </source>
</evidence>
<dbReference type="PROSITE" id="PS50076">
    <property type="entry name" value="DNAJ_2"/>
    <property type="match status" value="1"/>
</dbReference>
<dbReference type="PANTHER" id="PTHR28041:SF1">
    <property type="entry name" value="LARGE RIBOSOMAL SUBUNIT PROTEIN ML59"/>
    <property type="match status" value="1"/>
</dbReference>
<dbReference type="OrthoDB" id="18529at2759"/>
<evidence type="ECO:0000259" key="7">
    <source>
        <dbReference type="PROSITE" id="PS50076"/>
    </source>
</evidence>
<evidence type="ECO:0000256" key="3">
    <source>
        <dbReference type="ARBA" id="ARBA00021797"/>
    </source>
</evidence>
<dbReference type="InterPro" id="IPR040922">
    <property type="entry name" value="Ribosomal_mL59_dom"/>
</dbReference>
<dbReference type="CDD" id="cd06257">
    <property type="entry name" value="DnaJ"/>
    <property type="match status" value="1"/>
</dbReference>
<dbReference type="SUPFAM" id="SSF46565">
    <property type="entry name" value="Chaperone J-domain"/>
    <property type="match status" value="1"/>
</dbReference>
<comment type="similarity">
    <text evidence="2">Belongs to the DPH4 family.</text>
</comment>
<dbReference type="InterPro" id="IPR037507">
    <property type="entry name" value="Ribosomal_mL59"/>
</dbReference>
<accession>M7TYE7</accession>
<keyword evidence="5" id="KW-0408">Iron</keyword>
<dbReference type="EMBL" id="KB705597">
    <property type="protein sequence ID" value="EMR71700.1"/>
    <property type="molecule type" value="Genomic_DNA"/>
</dbReference>
<gene>
    <name evidence="9" type="ORF">UCREL1_1246</name>
</gene>
<dbReference type="InterPro" id="IPR036671">
    <property type="entry name" value="DPH_MB_sf"/>
</dbReference>
<name>M7TYE7_EUTLA</name>
<dbReference type="SUPFAM" id="SSF144217">
    <property type="entry name" value="CSL zinc finger"/>
    <property type="match status" value="1"/>
</dbReference>
<feature type="domain" description="J" evidence="7">
    <location>
        <begin position="207"/>
        <end position="315"/>
    </location>
</feature>
<dbReference type="eggNOG" id="KOG0714">
    <property type="taxonomic scope" value="Eukaryota"/>
</dbReference>
<feature type="compositionally biased region" description="Low complexity" evidence="6">
    <location>
        <begin position="319"/>
        <end position="342"/>
    </location>
</feature>
<dbReference type="GO" id="GO:0046872">
    <property type="term" value="F:metal ion binding"/>
    <property type="evidence" value="ECO:0007669"/>
    <property type="project" value="UniProtKB-KW"/>
</dbReference>
<evidence type="ECO:0000256" key="4">
    <source>
        <dbReference type="ARBA" id="ARBA00022723"/>
    </source>
</evidence>
<dbReference type="HOGENOM" id="CLU_052080_0_0_1"/>
<dbReference type="Proteomes" id="UP000012174">
    <property type="component" value="Unassembled WGS sequence"/>
</dbReference>
<feature type="compositionally biased region" description="Low complexity" evidence="6">
    <location>
        <begin position="247"/>
        <end position="262"/>
    </location>
</feature>
<evidence type="ECO:0000256" key="6">
    <source>
        <dbReference type="SAM" id="MobiDB-lite"/>
    </source>
</evidence>
<feature type="region of interest" description="Disordered" evidence="6">
    <location>
        <begin position="437"/>
        <end position="463"/>
    </location>
</feature>
<feature type="region of interest" description="Disordered" evidence="6">
    <location>
        <begin position="242"/>
        <end position="286"/>
    </location>
</feature>
<keyword evidence="10" id="KW-1185">Reference proteome</keyword>